<keyword evidence="2 8" id="KW-1003">Cell membrane</keyword>
<evidence type="ECO:0000256" key="5">
    <source>
        <dbReference type="ARBA" id="ARBA00022989"/>
    </source>
</evidence>
<dbReference type="InterPro" id="IPR013685">
    <property type="entry name" value="POTRA_FtsQ_type"/>
</dbReference>
<accession>A0A178MLW3</accession>
<evidence type="ECO:0000256" key="7">
    <source>
        <dbReference type="ARBA" id="ARBA00023306"/>
    </source>
</evidence>
<keyword evidence="12" id="KW-1185">Reference proteome</keyword>
<dbReference type="HAMAP" id="MF_00911">
    <property type="entry name" value="FtsQ_subfam"/>
    <property type="match status" value="1"/>
</dbReference>
<dbReference type="InterPro" id="IPR005548">
    <property type="entry name" value="Cell_div_FtsQ/DivIB_C"/>
</dbReference>
<reference evidence="11 12" key="1">
    <citation type="submission" date="2016-04" db="EMBL/GenBank/DDBJ databases">
        <title>Chloroflexus islandicus sp. nov., a thermophilic filamentous anoxygenic phototrophic bacterium from geyser Strokkur (Iceland).</title>
        <authorList>
            <person name="Gaisin V.A."/>
            <person name="Kalashnikov A.M."/>
            <person name="Sukhacheva M.V."/>
            <person name="Grouzdev D.S."/>
            <person name="Ivanov T.M."/>
            <person name="Kuznetsov B."/>
            <person name="Gorlenko V.M."/>
        </authorList>
    </citation>
    <scope>NUCLEOTIDE SEQUENCE [LARGE SCALE GENOMIC DNA]</scope>
    <source>
        <strain evidence="12">isl-2</strain>
    </source>
</reference>
<organism evidence="11 12">
    <name type="scientific">Chloroflexus islandicus</name>
    <dbReference type="NCBI Taxonomy" id="1707952"/>
    <lineage>
        <taxon>Bacteria</taxon>
        <taxon>Bacillati</taxon>
        <taxon>Chloroflexota</taxon>
        <taxon>Chloroflexia</taxon>
        <taxon>Chloroflexales</taxon>
        <taxon>Chloroflexineae</taxon>
        <taxon>Chloroflexaceae</taxon>
        <taxon>Chloroflexus</taxon>
    </lineage>
</organism>
<keyword evidence="7 8" id="KW-0131">Cell cycle</keyword>
<dbReference type="GO" id="GO:0090529">
    <property type="term" value="P:cell septum assembly"/>
    <property type="evidence" value="ECO:0007669"/>
    <property type="project" value="InterPro"/>
</dbReference>
<dbReference type="GO" id="GO:0005886">
    <property type="term" value="C:plasma membrane"/>
    <property type="evidence" value="ECO:0007669"/>
    <property type="project" value="UniProtKB-SubCell"/>
</dbReference>
<feature type="region of interest" description="Disordered" evidence="9">
    <location>
        <begin position="1"/>
        <end position="28"/>
    </location>
</feature>
<feature type="domain" description="POTRA" evidence="10">
    <location>
        <begin position="66"/>
        <end position="133"/>
    </location>
</feature>
<dbReference type="InterPro" id="IPR034746">
    <property type="entry name" value="POTRA"/>
</dbReference>
<dbReference type="PANTHER" id="PTHR37820">
    <property type="entry name" value="CELL DIVISION PROTEIN DIVIB"/>
    <property type="match status" value="1"/>
</dbReference>
<evidence type="ECO:0000256" key="3">
    <source>
        <dbReference type="ARBA" id="ARBA00022618"/>
    </source>
</evidence>
<evidence type="ECO:0000256" key="1">
    <source>
        <dbReference type="ARBA" id="ARBA00004370"/>
    </source>
</evidence>
<dbReference type="InterPro" id="IPR050487">
    <property type="entry name" value="FtsQ_DivIB"/>
</dbReference>
<dbReference type="PROSITE" id="PS51779">
    <property type="entry name" value="POTRA"/>
    <property type="match status" value="1"/>
</dbReference>
<dbReference type="GO" id="GO:0032153">
    <property type="term" value="C:cell division site"/>
    <property type="evidence" value="ECO:0007669"/>
    <property type="project" value="UniProtKB-UniRule"/>
</dbReference>
<evidence type="ECO:0000313" key="11">
    <source>
        <dbReference type="EMBL" id="OAN49068.1"/>
    </source>
</evidence>
<protein>
    <recommendedName>
        <fullName evidence="8">Cell division protein FtsQ</fullName>
    </recommendedName>
</protein>
<dbReference type="InterPro" id="IPR026579">
    <property type="entry name" value="FtsQ"/>
</dbReference>
<comment type="caution">
    <text evidence="11">The sequence shown here is derived from an EMBL/GenBank/DDBJ whole genome shotgun (WGS) entry which is preliminary data.</text>
</comment>
<dbReference type="EMBL" id="LWQS01000021">
    <property type="protein sequence ID" value="OAN49068.1"/>
    <property type="molecule type" value="Genomic_DNA"/>
</dbReference>
<dbReference type="Proteomes" id="UP000078287">
    <property type="component" value="Unassembled WGS sequence"/>
</dbReference>
<gene>
    <name evidence="8" type="primary">ftsQ</name>
    <name evidence="11" type="ORF">A6A03_07120</name>
</gene>
<comment type="similarity">
    <text evidence="8">Belongs to the FtsQ/DivIB family. FtsQ subfamily.</text>
</comment>
<dbReference type="RefSeq" id="WP_066782659.1">
    <property type="nucleotide sequence ID" value="NZ_LWQS01000021.1"/>
</dbReference>
<evidence type="ECO:0000256" key="8">
    <source>
        <dbReference type="HAMAP-Rule" id="MF_00911"/>
    </source>
</evidence>
<keyword evidence="3 8" id="KW-0132">Cell division</keyword>
<keyword evidence="4 8" id="KW-0812">Transmembrane</keyword>
<name>A0A178MLW3_9CHLR</name>
<dbReference type="AlphaFoldDB" id="A0A178MLW3"/>
<comment type="subcellular location">
    <subcellularLocation>
        <location evidence="8">Cell membrane</location>
        <topology evidence="8">Single-pass type II membrane protein</topology>
    </subcellularLocation>
    <subcellularLocation>
        <location evidence="1">Membrane</location>
    </subcellularLocation>
    <text evidence="8">Localizes to the division septum.</text>
</comment>
<dbReference type="PANTHER" id="PTHR37820:SF1">
    <property type="entry name" value="CELL DIVISION PROTEIN FTSQ"/>
    <property type="match status" value="1"/>
</dbReference>
<evidence type="ECO:0000313" key="12">
    <source>
        <dbReference type="Proteomes" id="UP000078287"/>
    </source>
</evidence>
<keyword evidence="5 8" id="KW-1133">Transmembrane helix</keyword>
<dbReference type="Pfam" id="PF03799">
    <property type="entry name" value="FtsQ_DivIB_C"/>
    <property type="match status" value="1"/>
</dbReference>
<sequence length="272" mass="30646">MEYNPPNTRERVAARRQRARRPTDEPAAPGWRRRLLDSWHSGRIASGAIFAVSCLALLYALFSSQFRVQTVEVVGVEFLSPERIVDAIPLRGQPIWLIDEEQTIAPLLASPFVEHARLSLILPDRARIVIVERQPAVYWRTGGVDYLVDRQGYVIEPAPAPPPDDALVIVDTSNLPVKPNMRLDTDALALARELALLLPNEVGLQPAQIGWDFGLGVFVRTAQDQMIVFGRSERLERKLTILAYMLADGTPFTYLDLRPINPYYQNRTDGRP</sequence>
<dbReference type="Pfam" id="PF08478">
    <property type="entry name" value="POTRA_1"/>
    <property type="match status" value="1"/>
</dbReference>
<dbReference type="STRING" id="1707952.A6A03_07120"/>
<comment type="function">
    <text evidence="8">Essential cell division protein.</text>
</comment>
<dbReference type="OrthoDB" id="9783091at2"/>
<evidence type="ECO:0000256" key="4">
    <source>
        <dbReference type="ARBA" id="ARBA00022692"/>
    </source>
</evidence>
<keyword evidence="6 8" id="KW-0472">Membrane</keyword>
<evidence type="ECO:0000256" key="9">
    <source>
        <dbReference type="SAM" id="MobiDB-lite"/>
    </source>
</evidence>
<evidence type="ECO:0000256" key="6">
    <source>
        <dbReference type="ARBA" id="ARBA00023136"/>
    </source>
</evidence>
<feature type="transmembrane region" description="Helical" evidence="8">
    <location>
        <begin position="42"/>
        <end position="62"/>
    </location>
</feature>
<evidence type="ECO:0000256" key="2">
    <source>
        <dbReference type="ARBA" id="ARBA00022475"/>
    </source>
</evidence>
<dbReference type="GO" id="GO:0043093">
    <property type="term" value="P:FtsZ-dependent cytokinesis"/>
    <property type="evidence" value="ECO:0007669"/>
    <property type="project" value="UniProtKB-UniRule"/>
</dbReference>
<proteinExistence type="inferred from homology"/>
<evidence type="ECO:0000259" key="10">
    <source>
        <dbReference type="PROSITE" id="PS51779"/>
    </source>
</evidence>